<evidence type="ECO:0000256" key="4">
    <source>
        <dbReference type="SAM" id="Phobius"/>
    </source>
</evidence>
<protein>
    <submittedName>
        <fullName evidence="9">Uncharacterized protein</fullName>
    </submittedName>
</protein>
<dbReference type="InterPro" id="IPR045800">
    <property type="entry name" value="HMBD"/>
</dbReference>
<dbReference type="PANTHER" id="PTHR30097">
    <property type="entry name" value="CATION EFFLUX SYSTEM PROTEIN CUSB"/>
    <property type="match status" value="1"/>
</dbReference>
<feature type="region of interest" description="Disordered" evidence="3">
    <location>
        <begin position="1"/>
        <end position="30"/>
    </location>
</feature>
<dbReference type="SUPFAM" id="SSF111369">
    <property type="entry name" value="HlyD-like secretion proteins"/>
    <property type="match status" value="1"/>
</dbReference>
<organism evidence="9 10">
    <name type="scientific">Rubrivirga marina</name>
    <dbReference type="NCBI Taxonomy" id="1196024"/>
    <lineage>
        <taxon>Bacteria</taxon>
        <taxon>Pseudomonadati</taxon>
        <taxon>Rhodothermota</taxon>
        <taxon>Rhodothermia</taxon>
        <taxon>Rhodothermales</taxon>
        <taxon>Rubricoccaceae</taxon>
        <taxon>Rubrivirga</taxon>
    </lineage>
</organism>
<keyword evidence="10" id="KW-1185">Reference proteome</keyword>
<feature type="domain" description="CusB-like barrel-sandwich hybrid" evidence="7">
    <location>
        <begin position="175"/>
        <end position="298"/>
    </location>
</feature>
<keyword evidence="2" id="KW-0813">Transport</keyword>
<dbReference type="Pfam" id="PF25869">
    <property type="entry name" value="3HB_CusB"/>
    <property type="match status" value="1"/>
</dbReference>
<evidence type="ECO:0000259" key="6">
    <source>
        <dbReference type="Pfam" id="PF25869"/>
    </source>
</evidence>
<dbReference type="NCBIfam" id="TIGR01730">
    <property type="entry name" value="RND_mfp"/>
    <property type="match status" value="1"/>
</dbReference>
<feature type="transmembrane region" description="Helical" evidence="4">
    <location>
        <begin position="37"/>
        <end position="55"/>
    </location>
</feature>
<evidence type="ECO:0000259" key="5">
    <source>
        <dbReference type="Pfam" id="PF19335"/>
    </source>
</evidence>
<dbReference type="Proteomes" id="UP000216339">
    <property type="component" value="Unassembled WGS sequence"/>
</dbReference>
<proteinExistence type="inferred from homology"/>
<sequence length="478" mass="49660">MTPDTQTPPAPPPVDAPDPADPYDEAPRDGRPRRARWVMLALLALVAAVGLTWALTRGDSSDAVADAPPAEAPGGAAASGDGSPGGLAQFDANGDGVVYQSGMHPWIVEDEPGTCPICGMDLEPVPVSGAPAGTVEIDPVTLQNIGVRTALVATGQIERTLRTTGTFEARDAGRETVTLRVGGFVERLYVDTEGQRVRQGQPLLEIYSPELVSTQQELLLAVRNRELLGGGEGAARLVEAARTRLRLFGLGAGQIAAVERSGTIQERITLFAPASGTVQNKRIVEGMQATPGMPLMDIVNLGALYLQVDVPEQDLGWVAPGTRAVVAVTSLPGDELRGRVDYVYDTLDPSTRTGTARITLANAGGRLRPGMYATATLFGAASASGPVVPTEAIVRTGGEGVGEAAVILALGDGRFRPQPVTIGEEGDGVVRVLSGLAVGDRVVTSAQFLIDSEARLAASLGAMTGGMEMADTDDFPTE</sequence>
<feature type="domain" description="Heavy metal binding" evidence="5">
    <location>
        <begin position="98"/>
        <end position="125"/>
    </location>
</feature>
<dbReference type="InterPro" id="IPR058790">
    <property type="entry name" value="BSH_CusB"/>
</dbReference>
<dbReference type="PANTHER" id="PTHR30097:SF15">
    <property type="entry name" value="CATION EFFLUX SYSTEM PROTEIN CUSB"/>
    <property type="match status" value="1"/>
</dbReference>
<dbReference type="AlphaFoldDB" id="A0A271ITU9"/>
<comment type="similarity">
    <text evidence="1">Belongs to the membrane fusion protein (MFP) (TC 8.A.1) family.</text>
</comment>
<dbReference type="InterPro" id="IPR058792">
    <property type="entry name" value="Beta-barrel_RND_2"/>
</dbReference>
<dbReference type="Pfam" id="PF19335">
    <property type="entry name" value="HMBD"/>
    <property type="match status" value="1"/>
</dbReference>
<feature type="compositionally biased region" description="Pro residues" evidence="3">
    <location>
        <begin position="1"/>
        <end position="20"/>
    </location>
</feature>
<evidence type="ECO:0000259" key="7">
    <source>
        <dbReference type="Pfam" id="PF25919"/>
    </source>
</evidence>
<dbReference type="Gene3D" id="6.10.140.730">
    <property type="match status" value="1"/>
</dbReference>
<comment type="caution">
    <text evidence="9">The sequence shown here is derived from an EMBL/GenBank/DDBJ whole genome shotgun (WGS) entry which is preliminary data.</text>
</comment>
<dbReference type="GO" id="GO:0016020">
    <property type="term" value="C:membrane"/>
    <property type="evidence" value="ECO:0007669"/>
    <property type="project" value="InterPro"/>
</dbReference>
<reference evidence="9 10" key="1">
    <citation type="submission" date="2016-11" db="EMBL/GenBank/DDBJ databases">
        <title>Study of marine rhodopsin-containing bacteria.</title>
        <authorList>
            <person name="Yoshizawa S."/>
            <person name="Kumagai Y."/>
            <person name="Kogure K."/>
        </authorList>
    </citation>
    <scope>NUCLEOTIDE SEQUENCE [LARGE SCALE GENOMIC DNA]</scope>
    <source>
        <strain evidence="9 10">SAORIC-28</strain>
    </source>
</reference>
<keyword evidence="4" id="KW-0812">Transmembrane</keyword>
<dbReference type="Gene3D" id="2.40.30.170">
    <property type="match status" value="1"/>
</dbReference>
<evidence type="ECO:0000259" key="8">
    <source>
        <dbReference type="Pfam" id="PF25954"/>
    </source>
</evidence>
<dbReference type="GO" id="GO:0015679">
    <property type="term" value="P:plasma membrane copper ion transport"/>
    <property type="evidence" value="ECO:0007669"/>
    <property type="project" value="TreeGrafter"/>
</dbReference>
<feature type="region of interest" description="Disordered" evidence="3">
    <location>
        <begin position="62"/>
        <end position="91"/>
    </location>
</feature>
<keyword evidence="4" id="KW-0472">Membrane</keyword>
<feature type="domain" description="CusB-like beta-barrel" evidence="8">
    <location>
        <begin position="306"/>
        <end position="378"/>
    </location>
</feature>
<dbReference type="Gene3D" id="2.40.420.20">
    <property type="match status" value="1"/>
</dbReference>
<dbReference type="GO" id="GO:0046914">
    <property type="term" value="F:transition metal ion binding"/>
    <property type="evidence" value="ECO:0007669"/>
    <property type="project" value="TreeGrafter"/>
</dbReference>
<evidence type="ECO:0000313" key="10">
    <source>
        <dbReference type="Proteomes" id="UP000216339"/>
    </source>
</evidence>
<feature type="compositionally biased region" description="Low complexity" evidence="3">
    <location>
        <begin position="62"/>
        <end position="81"/>
    </location>
</feature>
<name>A0A271ITU9_9BACT</name>
<dbReference type="GO" id="GO:0022857">
    <property type="term" value="F:transmembrane transporter activity"/>
    <property type="evidence" value="ECO:0007669"/>
    <property type="project" value="InterPro"/>
</dbReference>
<gene>
    <name evidence="9" type="ORF">BSZ37_21015</name>
</gene>
<accession>A0A271ITU9</accession>
<dbReference type="GO" id="GO:0060003">
    <property type="term" value="P:copper ion export"/>
    <property type="evidence" value="ECO:0007669"/>
    <property type="project" value="TreeGrafter"/>
</dbReference>
<dbReference type="EMBL" id="MQWD01000005">
    <property type="protein sequence ID" value="PAP74656.1"/>
    <property type="molecule type" value="Genomic_DNA"/>
</dbReference>
<feature type="domain" description="CusB-like three alpha-helical bundle" evidence="6">
    <location>
        <begin position="210"/>
        <end position="265"/>
    </location>
</feature>
<dbReference type="Pfam" id="PF25919">
    <property type="entry name" value="BSH_CusB"/>
    <property type="match status" value="1"/>
</dbReference>
<dbReference type="InterPro" id="IPR006143">
    <property type="entry name" value="RND_pump_MFP"/>
</dbReference>
<evidence type="ECO:0000256" key="2">
    <source>
        <dbReference type="ARBA" id="ARBA00022448"/>
    </source>
</evidence>
<dbReference type="OrthoDB" id="9806939at2"/>
<dbReference type="InterPro" id="IPR051909">
    <property type="entry name" value="MFP_Cation_Efflux"/>
</dbReference>
<keyword evidence="4" id="KW-1133">Transmembrane helix</keyword>
<dbReference type="RefSeq" id="WP_095512620.1">
    <property type="nucleotide sequence ID" value="NZ_MQWD01000005.1"/>
</dbReference>
<evidence type="ECO:0000313" key="9">
    <source>
        <dbReference type="EMBL" id="PAP74656.1"/>
    </source>
</evidence>
<evidence type="ECO:0000256" key="1">
    <source>
        <dbReference type="ARBA" id="ARBA00009477"/>
    </source>
</evidence>
<dbReference type="Pfam" id="PF25954">
    <property type="entry name" value="Beta-barrel_RND_2"/>
    <property type="match status" value="1"/>
</dbReference>
<dbReference type="InterPro" id="IPR058791">
    <property type="entry name" value="3HB_CusB"/>
</dbReference>
<evidence type="ECO:0000256" key="3">
    <source>
        <dbReference type="SAM" id="MobiDB-lite"/>
    </source>
</evidence>
<dbReference type="GO" id="GO:0030288">
    <property type="term" value="C:outer membrane-bounded periplasmic space"/>
    <property type="evidence" value="ECO:0007669"/>
    <property type="project" value="TreeGrafter"/>
</dbReference>
<dbReference type="FunFam" id="2.40.30.170:FF:000010">
    <property type="entry name" value="Efflux RND transporter periplasmic adaptor subunit"/>
    <property type="match status" value="1"/>
</dbReference>